<dbReference type="EMBL" id="CP109441">
    <property type="protein sequence ID" value="WUV44478.1"/>
    <property type="molecule type" value="Genomic_DNA"/>
</dbReference>
<accession>A0ABZ1YN96</accession>
<protein>
    <submittedName>
        <fullName evidence="1">Uncharacterized protein</fullName>
    </submittedName>
</protein>
<evidence type="ECO:0000313" key="2">
    <source>
        <dbReference type="Proteomes" id="UP001432062"/>
    </source>
</evidence>
<dbReference type="Proteomes" id="UP001432062">
    <property type="component" value="Chromosome"/>
</dbReference>
<organism evidence="1 2">
    <name type="scientific">Nocardia vinacea</name>
    <dbReference type="NCBI Taxonomy" id="96468"/>
    <lineage>
        <taxon>Bacteria</taxon>
        <taxon>Bacillati</taxon>
        <taxon>Actinomycetota</taxon>
        <taxon>Actinomycetes</taxon>
        <taxon>Mycobacteriales</taxon>
        <taxon>Nocardiaceae</taxon>
        <taxon>Nocardia</taxon>
    </lineage>
</organism>
<reference evidence="1" key="1">
    <citation type="submission" date="2022-10" db="EMBL/GenBank/DDBJ databases">
        <title>The complete genomes of actinobacterial strains from the NBC collection.</title>
        <authorList>
            <person name="Joergensen T.S."/>
            <person name="Alvarez Arevalo M."/>
            <person name="Sterndorff E.B."/>
            <person name="Faurdal D."/>
            <person name="Vuksanovic O."/>
            <person name="Mourched A.-S."/>
            <person name="Charusanti P."/>
            <person name="Shaw S."/>
            <person name="Blin K."/>
            <person name="Weber T."/>
        </authorList>
    </citation>
    <scope>NUCLEOTIDE SEQUENCE</scope>
    <source>
        <strain evidence="1">NBC_01482</strain>
    </source>
</reference>
<name>A0ABZ1YN96_9NOCA</name>
<dbReference type="RefSeq" id="WP_329407409.1">
    <property type="nucleotide sequence ID" value="NZ_CP109441.1"/>
</dbReference>
<proteinExistence type="predicted"/>
<sequence length="74" mass="8113">MSEIAPSVRALLAAFHEETHFKLDLAPVDSAPIYERTADGWLCRVGEDGWLLDADLDKSDAIRGDSVSVHDTDT</sequence>
<gene>
    <name evidence="1" type="ORF">OG563_35700</name>
</gene>
<evidence type="ECO:0000313" key="1">
    <source>
        <dbReference type="EMBL" id="WUV44478.1"/>
    </source>
</evidence>
<keyword evidence="2" id="KW-1185">Reference proteome</keyword>